<name>A0A368XVJ8_9BACI</name>
<protein>
    <submittedName>
        <fullName evidence="2">Anti-sigma regulatory factor (Ser/Thr protein kinase)</fullName>
    </submittedName>
</protein>
<evidence type="ECO:0000313" key="3">
    <source>
        <dbReference type="Proteomes" id="UP000252585"/>
    </source>
</evidence>
<dbReference type="RefSeq" id="WP_114352558.1">
    <property type="nucleotide sequence ID" value="NZ_QPJJ01000005.1"/>
</dbReference>
<dbReference type="InterPro" id="IPR036890">
    <property type="entry name" value="HATPase_C_sf"/>
</dbReference>
<dbReference type="AlphaFoldDB" id="A0A368XVJ8"/>
<dbReference type="InterPro" id="IPR003594">
    <property type="entry name" value="HATPase_dom"/>
</dbReference>
<dbReference type="Gene3D" id="3.30.565.10">
    <property type="entry name" value="Histidine kinase-like ATPase, C-terminal domain"/>
    <property type="match status" value="1"/>
</dbReference>
<dbReference type="Pfam" id="PF13581">
    <property type="entry name" value="HATPase_c_2"/>
    <property type="match status" value="1"/>
</dbReference>
<dbReference type="SUPFAM" id="SSF55874">
    <property type="entry name" value="ATPase domain of HSP90 chaperone/DNA topoisomerase II/histidine kinase"/>
    <property type="match status" value="1"/>
</dbReference>
<sequence>MGICASCPSNPSCSVCTEYIDGGSLRKKVDPPVRLTLQDSVTGKNYTGKLLVISRVGMLIETEAPNNTYEVNIDGEINAEVSPVFHKGLEEQGVTAFDITKVARLKDQDTRLSRDEYEYLFMNKRELVDHLTEDLEDDVKNKVRDALKSELLKSELLEQLQVGTTFKYEKGHLKQISGNKEPLLTEKLMMTMMQDALRDNEPKRDTIIDEDTERYIDIHSIPLGYQSGGFLSFDITDIVRKEKELMEEQWESFRDVVFAISNGKVQLVKKETIAEIVKGYKMEAVFDLKSANQLNEVRQRLKDILLKAKMPVAFHYRILLTVQEGLTNALKHAGNGHMEVLENETNLLFIIKDKGKGIRLQDIPRATLIKGYSTSSTLGQGFHLMTTYTDQLYIKSDGSGTIIILEFNKKSNGNNETNILTAPE</sequence>
<reference evidence="2 3" key="1">
    <citation type="submission" date="2018-07" db="EMBL/GenBank/DDBJ databases">
        <title>Genomic Encyclopedia of Type Strains, Phase IV (KMG-IV): sequencing the most valuable type-strain genomes for metagenomic binning, comparative biology and taxonomic classification.</title>
        <authorList>
            <person name="Goeker M."/>
        </authorList>
    </citation>
    <scope>NUCLEOTIDE SEQUENCE [LARGE SCALE GENOMIC DNA]</scope>
    <source>
        <strain evidence="2 3">DSM 27696</strain>
    </source>
</reference>
<dbReference type="EMBL" id="QPJJ01000005">
    <property type="protein sequence ID" value="RCW72011.1"/>
    <property type="molecule type" value="Genomic_DNA"/>
</dbReference>
<evidence type="ECO:0000313" key="2">
    <source>
        <dbReference type="EMBL" id="RCW72011.1"/>
    </source>
</evidence>
<keyword evidence="3" id="KW-1185">Reference proteome</keyword>
<evidence type="ECO:0000259" key="1">
    <source>
        <dbReference type="Pfam" id="PF13581"/>
    </source>
</evidence>
<gene>
    <name evidence="2" type="ORF">DFR57_105196</name>
</gene>
<feature type="domain" description="Histidine kinase/HSP90-like ATPase" evidence="1">
    <location>
        <begin position="291"/>
        <end position="405"/>
    </location>
</feature>
<dbReference type="OrthoDB" id="2595312at2"/>
<comment type="caution">
    <text evidence="2">The sequence shown here is derived from an EMBL/GenBank/DDBJ whole genome shotgun (WGS) entry which is preliminary data.</text>
</comment>
<accession>A0A368XVJ8</accession>
<organism evidence="2 3">
    <name type="scientific">Saliterribacillus persicus</name>
    <dbReference type="NCBI Taxonomy" id="930114"/>
    <lineage>
        <taxon>Bacteria</taxon>
        <taxon>Bacillati</taxon>
        <taxon>Bacillota</taxon>
        <taxon>Bacilli</taxon>
        <taxon>Bacillales</taxon>
        <taxon>Bacillaceae</taxon>
        <taxon>Saliterribacillus</taxon>
    </lineage>
</organism>
<proteinExistence type="predicted"/>
<dbReference type="Proteomes" id="UP000252585">
    <property type="component" value="Unassembled WGS sequence"/>
</dbReference>